<evidence type="ECO:0000313" key="7">
    <source>
        <dbReference type="Proteomes" id="UP000289738"/>
    </source>
</evidence>
<dbReference type="PANTHER" id="PTHR36397">
    <property type="entry name" value="OSJNBA0081L15.1 PROTEIN"/>
    <property type="match status" value="1"/>
</dbReference>
<sequence>MCVTHYGRRASVFVVEELNPFEGWSQGSFRIRLNAGACDCNLFQSLHFSCHHALAACTAASVKWGTYVHPVRQEAVFKVYEVELPSIPDEKLWLEWYRTRLRPNPSIRRKATGPPVFTRFRIEMDKGKRQEKCSNIGTANSGLHINLKRRTKQNRKVRKKNSPLLESREWQWRHGTVALVRIKSRRWRLRFRAGRETEKETENGVASIRTKWLRLLLRPNVLAFVAFLLEDARMKSPSLVEGHKNLQCGESVTIEGQGYTISAVTHRYQLRKGKYEPSEKRLDVLSTGRYLVNLYLENLLEQS</sequence>
<dbReference type="AlphaFoldDB" id="A0A444YTZ8"/>
<proteinExistence type="predicted"/>
<dbReference type="InterPro" id="IPR006564">
    <property type="entry name" value="Znf_PMZ"/>
</dbReference>
<keyword evidence="1" id="KW-0479">Metal-binding</keyword>
<dbReference type="PROSITE" id="PS50966">
    <property type="entry name" value="ZF_SWIM"/>
    <property type="match status" value="1"/>
</dbReference>
<organism evidence="6 7">
    <name type="scientific">Arachis hypogaea</name>
    <name type="common">Peanut</name>
    <dbReference type="NCBI Taxonomy" id="3818"/>
    <lineage>
        <taxon>Eukaryota</taxon>
        <taxon>Viridiplantae</taxon>
        <taxon>Streptophyta</taxon>
        <taxon>Embryophyta</taxon>
        <taxon>Tracheophyta</taxon>
        <taxon>Spermatophyta</taxon>
        <taxon>Magnoliopsida</taxon>
        <taxon>eudicotyledons</taxon>
        <taxon>Gunneridae</taxon>
        <taxon>Pentapetalae</taxon>
        <taxon>rosids</taxon>
        <taxon>fabids</taxon>
        <taxon>Fabales</taxon>
        <taxon>Fabaceae</taxon>
        <taxon>Papilionoideae</taxon>
        <taxon>50 kb inversion clade</taxon>
        <taxon>dalbergioids sensu lato</taxon>
        <taxon>Dalbergieae</taxon>
        <taxon>Pterocarpus clade</taxon>
        <taxon>Arachis</taxon>
    </lineage>
</organism>
<dbReference type="SMART" id="SM00575">
    <property type="entry name" value="ZnF_PMZ"/>
    <property type="match status" value="1"/>
</dbReference>
<evidence type="ECO:0000313" key="6">
    <source>
        <dbReference type="EMBL" id="RYR05403.1"/>
    </source>
</evidence>
<keyword evidence="7" id="KW-1185">Reference proteome</keyword>
<dbReference type="EMBL" id="SDMP01000016">
    <property type="protein sequence ID" value="RYR05403.1"/>
    <property type="molecule type" value="Genomic_DNA"/>
</dbReference>
<evidence type="ECO:0000256" key="4">
    <source>
        <dbReference type="PROSITE-ProRule" id="PRU00325"/>
    </source>
</evidence>
<dbReference type="InterPro" id="IPR007527">
    <property type="entry name" value="Znf_SWIM"/>
</dbReference>
<protein>
    <recommendedName>
        <fullName evidence="5">SWIM-type domain-containing protein</fullName>
    </recommendedName>
</protein>
<evidence type="ECO:0000259" key="5">
    <source>
        <dbReference type="PROSITE" id="PS50966"/>
    </source>
</evidence>
<feature type="domain" description="SWIM-type" evidence="5">
    <location>
        <begin position="29"/>
        <end position="61"/>
    </location>
</feature>
<keyword evidence="2 4" id="KW-0863">Zinc-finger</keyword>
<dbReference type="GO" id="GO:0008270">
    <property type="term" value="F:zinc ion binding"/>
    <property type="evidence" value="ECO:0007669"/>
    <property type="project" value="UniProtKB-KW"/>
</dbReference>
<evidence type="ECO:0000256" key="3">
    <source>
        <dbReference type="ARBA" id="ARBA00022833"/>
    </source>
</evidence>
<keyword evidence="3" id="KW-0862">Zinc</keyword>
<name>A0A444YTZ8_ARAHY</name>
<dbReference type="PANTHER" id="PTHR36397:SF1">
    <property type="entry name" value="OS04G0482900 PROTEIN"/>
    <property type="match status" value="1"/>
</dbReference>
<reference evidence="6 7" key="1">
    <citation type="submission" date="2019-01" db="EMBL/GenBank/DDBJ databases">
        <title>Sequencing of cultivated peanut Arachis hypogaea provides insights into genome evolution and oil improvement.</title>
        <authorList>
            <person name="Chen X."/>
        </authorList>
    </citation>
    <scope>NUCLEOTIDE SEQUENCE [LARGE SCALE GENOMIC DNA]</scope>
    <source>
        <strain evidence="7">cv. Fuhuasheng</strain>
        <tissue evidence="6">Leaves</tissue>
    </source>
</reference>
<comment type="caution">
    <text evidence="6">The sequence shown here is derived from an EMBL/GenBank/DDBJ whole genome shotgun (WGS) entry which is preliminary data.</text>
</comment>
<dbReference type="Proteomes" id="UP000289738">
    <property type="component" value="Chromosome B06"/>
</dbReference>
<accession>A0A444YTZ8</accession>
<gene>
    <name evidence="6" type="ORF">Ahy_B06g085262</name>
</gene>
<evidence type="ECO:0000256" key="1">
    <source>
        <dbReference type="ARBA" id="ARBA00022723"/>
    </source>
</evidence>
<evidence type="ECO:0000256" key="2">
    <source>
        <dbReference type="ARBA" id="ARBA00022771"/>
    </source>
</evidence>